<sequence>MPYPLHQMRLSGAHIHLRKIFDEDRSKRHEILNGKKAQPSRRRKRVRLVCDCDATSPYSSSYGRTRIKYTSDELKDVIKCSLELLKQENTLAEINPPIVIVGDIHGQYFDLLRMFSKFSEGNQHGSMRVKYIFLGDYVDRGRRSMECVCLVLTLKILFPRKYQLLRGNHECKGINRVYGFYDEILDRFEKEEAERLWLGFNEVFAWLPLAGLVGKKILCMHGGISAYLNSLDDIRKISRPLEEPNTNPLAMDLLWADPMLNIQGYAPNTVRGVATFFGEDAVIQCCEKLRVDLIVRAHQMMMSGYGFFCNRKLITIFTAPRYQPEANNKGAVVYVDKQGKIGFKVLSPLEQAPGDANQQDNTPTKVAGPDDKSFRVSFFSKPGHVSLKISSTSEPTRGLKVAHGYYSWSKPPNVSTKPRQFSTLPRVCYFKRSQDEG</sequence>
<dbReference type="PROSITE" id="PS00125">
    <property type="entry name" value="SER_THR_PHOSPHATASE"/>
    <property type="match status" value="1"/>
</dbReference>
<keyword evidence="1" id="KW-0378">Hydrolase</keyword>
<feature type="domain" description="Serine/threonine specific protein phosphatases" evidence="2">
    <location>
        <begin position="165"/>
        <end position="170"/>
    </location>
</feature>
<dbReference type="Proteomes" id="UP000024635">
    <property type="component" value="Unassembled WGS sequence"/>
</dbReference>
<comment type="caution">
    <text evidence="3">The sequence shown here is derived from an EMBL/GenBank/DDBJ whole genome shotgun (WGS) entry which is preliminary data.</text>
</comment>
<dbReference type="GO" id="GO:0004722">
    <property type="term" value="F:protein serine/threonine phosphatase activity"/>
    <property type="evidence" value="ECO:0007669"/>
    <property type="project" value="UniProtKB-EC"/>
</dbReference>
<dbReference type="EC" id="3.1.3.16" evidence="1"/>
<dbReference type="PANTHER" id="PTHR11668">
    <property type="entry name" value="SERINE/THREONINE PROTEIN PHOSPHATASE"/>
    <property type="match status" value="1"/>
</dbReference>
<dbReference type="GO" id="GO:0005737">
    <property type="term" value="C:cytoplasm"/>
    <property type="evidence" value="ECO:0007669"/>
    <property type="project" value="TreeGrafter"/>
</dbReference>
<evidence type="ECO:0000313" key="3">
    <source>
        <dbReference type="EMBL" id="EYC27065.1"/>
    </source>
</evidence>
<evidence type="ECO:0000259" key="2">
    <source>
        <dbReference type="PROSITE" id="PS00125"/>
    </source>
</evidence>
<evidence type="ECO:0000256" key="1">
    <source>
        <dbReference type="RuleBase" id="RU004273"/>
    </source>
</evidence>
<organism evidence="3 4">
    <name type="scientific">Ancylostoma ceylanicum</name>
    <dbReference type="NCBI Taxonomy" id="53326"/>
    <lineage>
        <taxon>Eukaryota</taxon>
        <taxon>Metazoa</taxon>
        <taxon>Ecdysozoa</taxon>
        <taxon>Nematoda</taxon>
        <taxon>Chromadorea</taxon>
        <taxon>Rhabditida</taxon>
        <taxon>Rhabditina</taxon>
        <taxon>Rhabditomorpha</taxon>
        <taxon>Strongyloidea</taxon>
        <taxon>Ancylostomatidae</taxon>
        <taxon>Ancylostomatinae</taxon>
        <taxon>Ancylostoma</taxon>
    </lineage>
</organism>
<dbReference type="STRING" id="53326.A0A016VI50"/>
<comment type="similarity">
    <text evidence="1">Belongs to the PPP phosphatase family.</text>
</comment>
<dbReference type="OrthoDB" id="5840512at2759"/>
<protein>
    <recommendedName>
        <fullName evidence="1">Serine/threonine-protein phosphatase</fullName>
        <ecNumber evidence="1">3.1.3.16</ecNumber>
    </recommendedName>
</protein>
<comment type="catalytic activity">
    <reaction evidence="1">
        <text>O-phospho-L-threonyl-[protein] + H2O = L-threonyl-[protein] + phosphate</text>
        <dbReference type="Rhea" id="RHEA:47004"/>
        <dbReference type="Rhea" id="RHEA-COMP:11060"/>
        <dbReference type="Rhea" id="RHEA-COMP:11605"/>
        <dbReference type="ChEBI" id="CHEBI:15377"/>
        <dbReference type="ChEBI" id="CHEBI:30013"/>
        <dbReference type="ChEBI" id="CHEBI:43474"/>
        <dbReference type="ChEBI" id="CHEBI:61977"/>
        <dbReference type="EC" id="3.1.3.16"/>
    </reaction>
</comment>
<reference evidence="4" key="1">
    <citation type="journal article" date="2015" name="Nat. Genet.">
        <title>The genome and transcriptome of the zoonotic hookworm Ancylostoma ceylanicum identify infection-specific gene families.</title>
        <authorList>
            <person name="Schwarz E.M."/>
            <person name="Hu Y."/>
            <person name="Antoshechkin I."/>
            <person name="Miller M.M."/>
            <person name="Sternberg P.W."/>
            <person name="Aroian R.V."/>
        </authorList>
    </citation>
    <scope>NUCLEOTIDE SEQUENCE</scope>
    <source>
        <strain evidence="4">HY135</strain>
    </source>
</reference>
<dbReference type="SUPFAM" id="SSF56300">
    <property type="entry name" value="Metallo-dependent phosphatases"/>
    <property type="match status" value="1"/>
</dbReference>
<name>A0A016VI50_9BILA</name>
<dbReference type="InterPro" id="IPR004843">
    <property type="entry name" value="Calcineurin-like_PHP"/>
</dbReference>
<dbReference type="InterPro" id="IPR050341">
    <property type="entry name" value="PP1_catalytic_subunit"/>
</dbReference>
<keyword evidence="4" id="KW-1185">Reference proteome</keyword>
<dbReference type="InterPro" id="IPR006186">
    <property type="entry name" value="Ser/Thr-sp_prot-phosphatase"/>
</dbReference>
<dbReference type="SMART" id="SM00156">
    <property type="entry name" value="PP2Ac"/>
    <property type="match status" value="1"/>
</dbReference>
<proteinExistence type="inferred from homology"/>
<dbReference type="PRINTS" id="PR00114">
    <property type="entry name" value="STPHPHTASE"/>
</dbReference>
<evidence type="ECO:0000313" key="4">
    <source>
        <dbReference type="Proteomes" id="UP000024635"/>
    </source>
</evidence>
<dbReference type="Gene3D" id="3.60.21.10">
    <property type="match status" value="1"/>
</dbReference>
<accession>A0A016VI50</accession>
<dbReference type="Pfam" id="PF00149">
    <property type="entry name" value="Metallophos"/>
    <property type="match status" value="1"/>
</dbReference>
<dbReference type="AlphaFoldDB" id="A0A016VI50"/>
<gene>
    <name evidence="3" type="primary">Acey_s0009.g501</name>
    <name evidence="3" type="ORF">Y032_0009g501</name>
</gene>
<dbReference type="PANTHER" id="PTHR11668:SF491">
    <property type="entry name" value="SERINE_THREONINE-PROTEIN PHOSPHATASE"/>
    <property type="match status" value="1"/>
</dbReference>
<dbReference type="GO" id="GO:0005634">
    <property type="term" value="C:nucleus"/>
    <property type="evidence" value="ECO:0007669"/>
    <property type="project" value="TreeGrafter"/>
</dbReference>
<dbReference type="InterPro" id="IPR029052">
    <property type="entry name" value="Metallo-depent_PP-like"/>
</dbReference>
<dbReference type="EMBL" id="JARK01001345">
    <property type="protein sequence ID" value="EYC27065.1"/>
    <property type="molecule type" value="Genomic_DNA"/>
</dbReference>